<dbReference type="PIRSF" id="PIRSF017393">
    <property type="entry name" value="MTase_SAV2177"/>
    <property type="match status" value="1"/>
</dbReference>
<dbReference type="RefSeq" id="WP_344660856.1">
    <property type="nucleotide sequence ID" value="NZ_BAAAQM010000045.1"/>
</dbReference>
<reference evidence="1 2" key="1">
    <citation type="journal article" date="2019" name="Int. J. Syst. Evol. Microbiol.">
        <title>The Global Catalogue of Microorganisms (GCM) 10K type strain sequencing project: providing services to taxonomists for standard genome sequencing and annotation.</title>
        <authorList>
            <consortium name="The Broad Institute Genomics Platform"/>
            <consortium name="The Broad Institute Genome Sequencing Center for Infectious Disease"/>
            <person name="Wu L."/>
            <person name="Ma J."/>
        </authorList>
    </citation>
    <scope>NUCLEOTIDE SEQUENCE [LARGE SCALE GENOMIC DNA]</scope>
    <source>
        <strain evidence="1 2">JCM 16013</strain>
    </source>
</reference>
<keyword evidence="1" id="KW-0489">Methyltransferase</keyword>
<dbReference type="CDD" id="cd02440">
    <property type="entry name" value="AdoMet_MTases"/>
    <property type="match status" value="1"/>
</dbReference>
<keyword evidence="2" id="KW-1185">Reference proteome</keyword>
<dbReference type="Pfam" id="PF04672">
    <property type="entry name" value="Methyltransf_19"/>
    <property type="match status" value="1"/>
</dbReference>
<organism evidence="1 2">
    <name type="scientific">Catenulispora subtropica</name>
    <dbReference type="NCBI Taxonomy" id="450798"/>
    <lineage>
        <taxon>Bacteria</taxon>
        <taxon>Bacillati</taxon>
        <taxon>Actinomycetota</taxon>
        <taxon>Actinomycetes</taxon>
        <taxon>Catenulisporales</taxon>
        <taxon>Catenulisporaceae</taxon>
        <taxon>Catenulispora</taxon>
    </lineage>
</organism>
<proteinExistence type="predicted"/>
<dbReference type="SUPFAM" id="SSF53335">
    <property type="entry name" value="S-adenosyl-L-methionine-dependent methyltransferases"/>
    <property type="match status" value="1"/>
</dbReference>
<dbReference type="GO" id="GO:0008168">
    <property type="term" value="F:methyltransferase activity"/>
    <property type="evidence" value="ECO:0007669"/>
    <property type="project" value="UniProtKB-KW"/>
</dbReference>
<accession>A0ABN2SRW4</accession>
<dbReference type="InterPro" id="IPR029063">
    <property type="entry name" value="SAM-dependent_MTases_sf"/>
</dbReference>
<dbReference type="Proteomes" id="UP001499854">
    <property type="component" value="Unassembled WGS sequence"/>
</dbReference>
<keyword evidence="1" id="KW-0808">Transferase</keyword>
<comment type="caution">
    <text evidence="1">The sequence shown here is derived from an EMBL/GenBank/DDBJ whole genome shotgun (WGS) entry which is preliminary data.</text>
</comment>
<dbReference type="EMBL" id="BAAAQM010000045">
    <property type="protein sequence ID" value="GAA1991438.1"/>
    <property type="molecule type" value="Genomic_DNA"/>
</dbReference>
<dbReference type="InterPro" id="IPR006764">
    <property type="entry name" value="SAM_dep_MeTrfase_SAV2177_type"/>
</dbReference>
<evidence type="ECO:0000313" key="1">
    <source>
        <dbReference type="EMBL" id="GAA1991438.1"/>
    </source>
</evidence>
<dbReference type="Gene3D" id="3.40.50.150">
    <property type="entry name" value="Vaccinia Virus protein VP39"/>
    <property type="match status" value="1"/>
</dbReference>
<name>A0ABN2SRW4_9ACTN</name>
<sequence length="274" mass="29431">MTEAQWAASPDFPVAQIDTGVATPARMYDYYLGGKDNFPADREAAEKVLRNMPQVRAFARANRAFLGRAVRELAGQGISQFLDIGIGLPGPGGTVESALAARPDAHVVGVDNDPIVLAHARARPADDKAGAVTIVKGDLRDPEAVLADPQVRAVLDFERPIAVLLVAILHFVGDEAEPYRIVRTLMDAVAPGSFLAMTHVTGDFDPARLEVSAQAYEQSTASLTVRSAKEFGAFFDGLELLEPGVVLLPRWRPEGEIPEDADSIWMYGAVGRKG</sequence>
<gene>
    <name evidence="1" type="ORF">GCM10009838_63690</name>
</gene>
<protein>
    <submittedName>
        <fullName evidence="1">SAM-dependent methyltransferase</fullName>
    </submittedName>
</protein>
<evidence type="ECO:0000313" key="2">
    <source>
        <dbReference type="Proteomes" id="UP001499854"/>
    </source>
</evidence>
<dbReference type="GO" id="GO:0032259">
    <property type="term" value="P:methylation"/>
    <property type="evidence" value="ECO:0007669"/>
    <property type="project" value="UniProtKB-KW"/>
</dbReference>